<feature type="compositionally biased region" description="Low complexity" evidence="10">
    <location>
        <begin position="150"/>
        <end position="165"/>
    </location>
</feature>
<dbReference type="WBParaSite" id="HPLM_0001922301-mRNA-1">
    <property type="protein sequence ID" value="HPLM_0001922301-mRNA-1"/>
    <property type="gene ID" value="HPLM_0001922301"/>
</dbReference>
<dbReference type="PANTHER" id="PTHR13460:SF0">
    <property type="entry name" value="MALECTIN"/>
    <property type="match status" value="1"/>
</dbReference>
<dbReference type="InterPro" id="IPR021720">
    <property type="entry name" value="Malectin_dom"/>
</dbReference>
<organism evidence="13">
    <name type="scientific">Haemonchus placei</name>
    <name type="common">Barber's pole worm</name>
    <dbReference type="NCBI Taxonomy" id="6290"/>
    <lineage>
        <taxon>Eukaryota</taxon>
        <taxon>Metazoa</taxon>
        <taxon>Ecdysozoa</taxon>
        <taxon>Nematoda</taxon>
        <taxon>Chromadorea</taxon>
        <taxon>Rhabditida</taxon>
        <taxon>Rhabditina</taxon>
        <taxon>Rhabditomorpha</taxon>
        <taxon>Strongyloidea</taxon>
        <taxon>Trichostrongylidae</taxon>
        <taxon>Haemonchus</taxon>
    </lineage>
</organism>
<dbReference type="InterPro" id="IPR039155">
    <property type="entry name" value="MLEC"/>
</dbReference>
<evidence type="ECO:0000256" key="3">
    <source>
        <dbReference type="ARBA" id="ARBA00022692"/>
    </source>
</evidence>
<dbReference type="Pfam" id="PF11721">
    <property type="entry name" value="Malectin"/>
    <property type="match status" value="1"/>
</dbReference>
<comment type="similarity">
    <text evidence="2">Belongs to the malectin family.</text>
</comment>
<sequence>LMTPFHIVLLFVIGLPSIEGKPPDLSKRVVHAVNCGGYRHVGAYGIAYQEDRNPVGVVSDYGARYTFPNVPIEDRKLYETERYHNGDLTYVFDIAKDGEYVIVLKFSEVYFQSVGQKVWFSVFSNPLGSRVNQTGTGPVSSRLKKLVQTSSKSGSASISSPRKEE</sequence>
<accession>A0A0N4X4D1</accession>
<evidence type="ECO:0000313" key="13">
    <source>
        <dbReference type="WBParaSite" id="HPLM_0001922301-mRNA-1"/>
    </source>
</evidence>
<keyword evidence="8" id="KW-0325">Glycoprotein</keyword>
<reference evidence="13" key="1">
    <citation type="submission" date="2017-02" db="UniProtKB">
        <authorList>
            <consortium name="WormBaseParasite"/>
        </authorList>
    </citation>
    <scope>IDENTIFICATION</scope>
</reference>
<evidence type="ECO:0000256" key="9">
    <source>
        <dbReference type="ARBA" id="ARBA00023277"/>
    </source>
</evidence>
<keyword evidence="5" id="KW-0256">Endoplasmic reticulum</keyword>
<name>A0A0N4X4D1_HAEPC</name>
<evidence type="ECO:0000256" key="7">
    <source>
        <dbReference type="ARBA" id="ARBA00023136"/>
    </source>
</evidence>
<dbReference type="GO" id="GO:0005789">
    <property type="term" value="C:endoplasmic reticulum membrane"/>
    <property type="evidence" value="ECO:0007669"/>
    <property type="project" value="UniProtKB-SubCell"/>
</dbReference>
<protein>
    <submittedName>
        <fullName evidence="13">Malectin domain-containing protein</fullName>
    </submittedName>
</protein>
<dbReference type="Gene3D" id="2.60.120.430">
    <property type="entry name" value="Galactose-binding lectin"/>
    <property type="match status" value="1"/>
</dbReference>
<feature type="region of interest" description="Disordered" evidence="10">
    <location>
        <begin position="132"/>
        <end position="165"/>
    </location>
</feature>
<keyword evidence="9" id="KW-0119">Carbohydrate metabolism</keyword>
<feature type="signal peptide" evidence="11">
    <location>
        <begin position="1"/>
        <end position="20"/>
    </location>
</feature>
<dbReference type="PANTHER" id="PTHR13460">
    <property type="match status" value="1"/>
</dbReference>
<evidence type="ECO:0000256" key="5">
    <source>
        <dbReference type="ARBA" id="ARBA00022824"/>
    </source>
</evidence>
<comment type="subcellular location">
    <subcellularLocation>
        <location evidence="1">Endoplasmic reticulum membrane</location>
        <topology evidence="1">Single-pass type I membrane protein</topology>
    </subcellularLocation>
</comment>
<evidence type="ECO:0000259" key="12">
    <source>
        <dbReference type="Pfam" id="PF11721"/>
    </source>
</evidence>
<dbReference type="AlphaFoldDB" id="A0A0N4X4D1"/>
<evidence type="ECO:0000256" key="6">
    <source>
        <dbReference type="ARBA" id="ARBA00022989"/>
    </source>
</evidence>
<keyword evidence="7" id="KW-0472">Membrane</keyword>
<evidence type="ECO:0000256" key="8">
    <source>
        <dbReference type="ARBA" id="ARBA00023180"/>
    </source>
</evidence>
<evidence type="ECO:0000256" key="10">
    <source>
        <dbReference type="SAM" id="MobiDB-lite"/>
    </source>
</evidence>
<keyword evidence="3" id="KW-0812">Transmembrane</keyword>
<feature type="chain" id="PRO_5005889016" evidence="11">
    <location>
        <begin position="21"/>
        <end position="165"/>
    </location>
</feature>
<keyword evidence="4 11" id="KW-0732">Signal</keyword>
<evidence type="ECO:0000256" key="1">
    <source>
        <dbReference type="ARBA" id="ARBA00004115"/>
    </source>
</evidence>
<proteinExistence type="inferred from homology"/>
<evidence type="ECO:0000256" key="2">
    <source>
        <dbReference type="ARBA" id="ARBA00009141"/>
    </source>
</evidence>
<evidence type="ECO:0000256" key="4">
    <source>
        <dbReference type="ARBA" id="ARBA00022729"/>
    </source>
</evidence>
<dbReference type="GO" id="GO:0030246">
    <property type="term" value="F:carbohydrate binding"/>
    <property type="evidence" value="ECO:0007669"/>
    <property type="project" value="InterPro"/>
</dbReference>
<keyword evidence="6" id="KW-1133">Transmembrane helix</keyword>
<evidence type="ECO:0000256" key="11">
    <source>
        <dbReference type="SAM" id="SignalP"/>
    </source>
</evidence>
<feature type="domain" description="Malectin" evidence="12">
    <location>
        <begin position="29"/>
        <end position="122"/>
    </location>
</feature>